<evidence type="ECO:0000313" key="2">
    <source>
        <dbReference type="EMBL" id="GAA0150753.1"/>
    </source>
</evidence>
<organism evidence="2 3">
    <name type="scientific">Lithospermum erythrorhizon</name>
    <name type="common">Purple gromwell</name>
    <name type="synonym">Lithospermum officinale var. erythrorhizon</name>
    <dbReference type="NCBI Taxonomy" id="34254"/>
    <lineage>
        <taxon>Eukaryota</taxon>
        <taxon>Viridiplantae</taxon>
        <taxon>Streptophyta</taxon>
        <taxon>Embryophyta</taxon>
        <taxon>Tracheophyta</taxon>
        <taxon>Spermatophyta</taxon>
        <taxon>Magnoliopsida</taxon>
        <taxon>eudicotyledons</taxon>
        <taxon>Gunneridae</taxon>
        <taxon>Pentapetalae</taxon>
        <taxon>asterids</taxon>
        <taxon>lamiids</taxon>
        <taxon>Boraginales</taxon>
        <taxon>Boraginaceae</taxon>
        <taxon>Boraginoideae</taxon>
        <taxon>Lithospermeae</taxon>
        <taxon>Lithospermum</taxon>
    </lineage>
</organism>
<evidence type="ECO:0000313" key="3">
    <source>
        <dbReference type="Proteomes" id="UP001454036"/>
    </source>
</evidence>
<evidence type="ECO:0000256" key="1">
    <source>
        <dbReference type="SAM" id="MobiDB-lite"/>
    </source>
</evidence>
<feature type="compositionally biased region" description="Gly residues" evidence="1">
    <location>
        <begin position="7"/>
        <end position="17"/>
    </location>
</feature>
<keyword evidence="3" id="KW-1185">Reference proteome</keyword>
<proteinExistence type="predicted"/>
<accession>A0AAV3PKL7</accession>
<feature type="region of interest" description="Disordered" evidence="1">
    <location>
        <begin position="1"/>
        <end position="23"/>
    </location>
</feature>
<gene>
    <name evidence="2" type="ORF">LIER_09620</name>
</gene>
<reference evidence="2 3" key="1">
    <citation type="submission" date="2024-01" db="EMBL/GenBank/DDBJ databases">
        <title>The complete chloroplast genome sequence of Lithospermum erythrorhizon: insights into the phylogenetic relationship among Boraginaceae species and the maternal lineages of purple gromwells.</title>
        <authorList>
            <person name="Okada T."/>
            <person name="Watanabe K."/>
        </authorList>
    </citation>
    <scope>NUCLEOTIDE SEQUENCE [LARGE SCALE GENOMIC DNA]</scope>
</reference>
<name>A0AAV3PKL7_LITER</name>
<sequence length="145" mass="16468">MEEENSRGGGDGELGQDGGKKGDGFCDKNEQVISEFEEHMTNEEVLENYKFLYTKWMELIVVYTKVDAERNKLEIENEKLRKLGVDQDQEIHHLRAQVNALNKGLKMMNSSTYILEEILGVGKDTGDSTGIGFHKGKLFKPKEDI</sequence>
<dbReference type="EMBL" id="BAABME010001649">
    <property type="protein sequence ID" value="GAA0150753.1"/>
    <property type="molecule type" value="Genomic_DNA"/>
</dbReference>
<comment type="caution">
    <text evidence="2">The sequence shown here is derived from an EMBL/GenBank/DDBJ whole genome shotgun (WGS) entry which is preliminary data.</text>
</comment>
<protein>
    <submittedName>
        <fullName evidence="2">Uncharacterized protein</fullName>
    </submittedName>
</protein>
<dbReference type="Proteomes" id="UP001454036">
    <property type="component" value="Unassembled WGS sequence"/>
</dbReference>
<dbReference type="AlphaFoldDB" id="A0AAV3PKL7"/>